<keyword evidence="6" id="KW-1185">Reference proteome</keyword>
<dbReference type="InterPro" id="IPR032675">
    <property type="entry name" value="LRR_dom_sf"/>
</dbReference>
<dbReference type="SUPFAM" id="SSF52047">
    <property type="entry name" value="RNI-like"/>
    <property type="match status" value="1"/>
</dbReference>
<evidence type="ECO:0000259" key="2">
    <source>
        <dbReference type="Pfam" id="PF23247"/>
    </source>
</evidence>
<dbReference type="PANTHER" id="PTHR47186">
    <property type="entry name" value="LEUCINE-RICH REPEAT-CONTAINING PROTEIN 57"/>
    <property type="match status" value="1"/>
</dbReference>
<evidence type="ECO:0000259" key="4">
    <source>
        <dbReference type="Pfam" id="PF23598"/>
    </source>
</evidence>
<sequence>MDLYWRSFFQNIKRDEYGDINKCKMHDLIHDLAQLVAGNEYTMTNLEGEKIGETTRHVSINATKLDFSLWKIPTGLADQLRKLRSFLLPLQQGYFPFGIKQQRATDAYDSVLSSFKCLRMLDLIGLCNKILLDSIGSLNHLRYLDLSYNGEIEMLPSSFTSLHNLQTLKLSYCWNLKELPRDMRNLTSLRHLELDGCVKLTHMPYGLGKLTSLQTLSTFVMDNRRTSSSRHEHGRISELSSLNNLTGSLEIKGLSNLHDRTSRDESLLESLQPHSKSKSLTVSYFWGIRFCDWLSSMSNLYKIEINGCDKLQYIPPLHQFLHLQYLILKDLLHLEYIDSDSSEEDCCFSSSTSSSSPLFFPALKSLHLIGIPNLRGWWRSSSCQVAHLASFSCLSVLWLYKCPNLISLPLSPHIENLLFHDVGVRIFRQFLPPTMTAITGGSQTHTDAILQSFPKESLANITSLHELNIDGCSGLKSVSRILQNLRALKDLTIYNCIELDLCNDEEDGDYGMQWKELSALRTLSLIVLPKLLSLPQGLQHVTTLEYLKISGCENLQTLPEWIGNFQSSLQNLDIIKCPKLISLPEGMSKLRSLRKLEIAGCPHLQFRCKMEVSQDWHKIAHVPEIRIVELWIIPFGRIQMMMSSQ</sequence>
<dbReference type="AlphaFoldDB" id="A0AAD7L0T3"/>
<accession>A0AAD7L0T3</accession>
<comment type="caution">
    <text evidence="5">The sequence shown here is derived from an EMBL/GenBank/DDBJ whole genome shotgun (WGS) entry which is preliminary data.</text>
</comment>
<reference evidence="5" key="1">
    <citation type="journal article" date="2023" name="Science">
        <title>Elucidation of the pathway for biosynthesis of saponin adjuvants from the soapbark tree.</title>
        <authorList>
            <person name="Reed J."/>
            <person name="Orme A."/>
            <person name="El-Demerdash A."/>
            <person name="Owen C."/>
            <person name="Martin L.B.B."/>
            <person name="Misra R.C."/>
            <person name="Kikuchi S."/>
            <person name="Rejzek M."/>
            <person name="Martin A.C."/>
            <person name="Harkess A."/>
            <person name="Leebens-Mack J."/>
            <person name="Louveau T."/>
            <person name="Stephenson M.J."/>
            <person name="Osbourn A."/>
        </authorList>
    </citation>
    <scope>NUCLEOTIDE SEQUENCE</scope>
    <source>
        <strain evidence="5">S10</strain>
    </source>
</reference>
<proteinExistence type="predicted"/>
<dbReference type="Pfam" id="PF23598">
    <property type="entry name" value="LRR_14"/>
    <property type="match status" value="1"/>
</dbReference>
<dbReference type="Gene3D" id="3.80.10.10">
    <property type="entry name" value="Ribonuclease Inhibitor"/>
    <property type="match status" value="3"/>
</dbReference>
<organism evidence="5 6">
    <name type="scientific">Quillaja saponaria</name>
    <name type="common">Soap bark tree</name>
    <dbReference type="NCBI Taxonomy" id="32244"/>
    <lineage>
        <taxon>Eukaryota</taxon>
        <taxon>Viridiplantae</taxon>
        <taxon>Streptophyta</taxon>
        <taxon>Embryophyta</taxon>
        <taxon>Tracheophyta</taxon>
        <taxon>Spermatophyta</taxon>
        <taxon>Magnoliopsida</taxon>
        <taxon>eudicotyledons</taxon>
        <taxon>Gunneridae</taxon>
        <taxon>Pentapetalae</taxon>
        <taxon>rosids</taxon>
        <taxon>fabids</taxon>
        <taxon>Fabales</taxon>
        <taxon>Quillajaceae</taxon>
        <taxon>Quillaja</taxon>
    </lineage>
</organism>
<evidence type="ECO:0000259" key="3">
    <source>
        <dbReference type="Pfam" id="PF23559"/>
    </source>
</evidence>
<protein>
    <submittedName>
        <fullName evidence="5">NBS-LRR resistance protein</fullName>
    </submittedName>
</protein>
<feature type="domain" description="Disease resistance R13L4/SHOC-2-like LRR" evidence="4">
    <location>
        <begin position="111"/>
        <end position="327"/>
    </location>
</feature>
<dbReference type="EMBL" id="JARAOO010000012">
    <property type="protein sequence ID" value="KAJ7949148.1"/>
    <property type="molecule type" value="Genomic_DNA"/>
</dbReference>
<dbReference type="Pfam" id="PF23559">
    <property type="entry name" value="WHD_DRP"/>
    <property type="match status" value="1"/>
</dbReference>
<dbReference type="Pfam" id="PF23247">
    <property type="entry name" value="LRR_RPS2"/>
    <property type="match status" value="1"/>
</dbReference>
<evidence type="ECO:0000313" key="5">
    <source>
        <dbReference type="EMBL" id="KAJ7949148.1"/>
    </source>
</evidence>
<dbReference type="InterPro" id="IPR058922">
    <property type="entry name" value="WHD_DRP"/>
</dbReference>
<keyword evidence="1" id="KW-0677">Repeat</keyword>
<evidence type="ECO:0000256" key="1">
    <source>
        <dbReference type="ARBA" id="ARBA00022737"/>
    </source>
</evidence>
<dbReference type="KEGG" id="qsa:O6P43_029525"/>
<dbReference type="InterPro" id="IPR055414">
    <property type="entry name" value="LRR_R13L4/SHOC2-like"/>
</dbReference>
<dbReference type="PANTHER" id="PTHR47186:SF13">
    <property type="entry name" value="DISEASE RESISTANCE PROTEIN RGA3"/>
    <property type="match status" value="1"/>
</dbReference>
<feature type="domain" description="Disease resistance protein At4g27190-like leucine-rich repeats" evidence="2">
    <location>
        <begin position="460"/>
        <end position="577"/>
    </location>
</feature>
<dbReference type="Proteomes" id="UP001163823">
    <property type="component" value="Chromosome 12"/>
</dbReference>
<feature type="domain" description="Disease resistance protein winged helix" evidence="3">
    <location>
        <begin position="2"/>
        <end position="33"/>
    </location>
</feature>
<gene>
    <name evidence="5" type="ORF">O6P43_029525</name>
</gene>
<dbReference type="SUPFAM" id="SSF52058">
    <property type="entry name" value="L domain-like"/>
    <property type="match status" value="1"/>
</dbReference>
<evidence type="ECO:0000313" key="6">
    <source>
        <dbReference type="Proteomes" id="UP001163823"/>
    </source>
</evidence>
<dbReference type="InterPro" id="IPR057135">
    <property type="entry name" value="At4g27190-like_LRR"/>
</dbReference>
<name>A0AAD7L0T3_QUISA</name>